<dbReference type="InterPro" id="IPR036890">
    <property type="entry name" value="HATPase_C_sf"/>
</dbReference>
<dbReference type="Proteomes" id="UP000289794">
    <property type="component" value="Chromosome"/>
</dbReference>
<proteinExistence type="predicted"/>
<dbReference type="InterPro" id="IPR003661">
    <property type="entry name" value="HisK_dim/P_dom"/>
</dbReference>
<dbReference type="PANTHER" id="PTHR43711:SF1">
    <property type="entry name" value="HISTIDINE KINASE 1"/>
    <property type="match status" value="1"/>
</dbReference>
<evidence type="ECO:0000256" key="4">
    <source>
        <dbReference type="ARBA" id="ARBA00022777"/>
    </source>
</evidence>
<dbReference type="InterPro" id="IPR003594">
    <property type="entry name" value="HATPase_dom"/>
</dbReference>
<dbReference type="KEGG" id="bpro:PMF13cell1_05246"/>
<dbReference type="InterPro" id="IPR050736">
    <property type="entry name" value="Sensor_HK_Regulatory"/>
</dbReference>
<dbReference type="InterPro" id="IPR005467">
    <property type="entry name" value="His_kinase_dom"/>
</dbReference>
<keyword evidence="6" id="KW-1133">Transmembrane helix</keyword>
<feature type="domain" description="Histidine kinase" evidence="7">
    <location>
        <begin position="249"/>
        <end position="461"/>
    </location>
</feature>
<reference evidence="8 9" key="1">
    <citation type="submission" date="2019-01" db="EMBL/GenBank/DDBJ databases">
        <title>PMF-metabolizing Aryl O-demethylase.</title>
        <authorList>
            <person name="Kim M."/>
        </authorList>
    </citation>
    <scope>NUCLEOTIDE SEQUENCE [LARGE SCALE GENOMIC DNA]</scope>
    <source>
        <strain evidence="8 9">PMF1</strain>
    </source>
</reference>
<dbReference type="SUPFAM" id="SSF55874">
    <property type="entry name" value="ATPase domain of HSP90 chaperone/DNA topoisomerase II/histidine kinase"/>
    <property type="match status" value="1"/>
</dbReference>
<evidence type="ECO:0000256" key="5">
    <source>
        <dbReference type="ARBA" id="ARBA00023012"/>
    </source>
</evidence>
<dbReference type="SMART" id="SM00387">
    <property type="entry name" value="HATPase_c"/>
    <property type="match status" value="1"/>
</dbReference>
<sequence length="464" mass="52487">MKSLLKISRRYILTAVFITVFVVFVNLAAFLYLAYASMTDEERQEGGLSIRQNMESISSRISGQGEEYVLSQEGYDILKETSFQWAMLLDREGKAVWEYELPGDIPRQFTITDVASFSRWYLEDYPVYVWQHKDGLLVFGCGKDSIVRISTILDGTLMKNAGWNAGLFGVLNLMLLLSLAMGFGYRFYKSLKPVAGGIEALSKKEKVEIPEKGMIDELAAKLNQASEILCQQNRKLEQRDNARTDWIAGVSHDIRTPLALIVGYADELEKDKDLSDAQREKAAVIQRQSLVIRQLISDLNLTSKLEYQAQPLSMTEYSPAELLRECAADYYNQGLDDRYEIELQIGQEEERIRLTGDRGLLLRAFRNLVGNSIRHNPEGCTVYLKMTEEEGNVRILFSDSGPGIPAAVLKVLKHTNTQENSHVHVMGLRIVKQIAEAHEGRVEFVKKERGDGFAVEIHMQGLSL</sequence>
<accession>A0A4P6M7Y9</accession>
<dbReference type="Gene3D" id="1.10.287.130">
    <property type="match status" value="1"/>
</dbReference>
<gene>
    <name evidence="8" type="primary">phoR_9</name>
    <name evidence="8" type="ORF">PMF13cell1_05246</name>
</gene>
<dbReference type="RefSeq" id="WP_130182666.1">
    <property type="nucleotide sequence ID" value="NZ_CP035945.1"/>
</dbReference>
<evidence type="ECO:0000256" key="1">
    <source>
        <dbReference type="ARBA" id="ARBA00000085"/>
    </source>
</evidence>
<evidence type="ECO:0000256" key="3">
    <source>
        <dbReference type="ARBA" id="ARBA00022679"/>
    </source>
</evidence>
<keyword evidence="5" id="KW-0902">Two-component regulatory system</keyword>
<dbReference type="GO" id="GO:0000155">
    <property type="term" value="F:phosphorelay sensor kinase activity"/>
    <property type="evidence" value="ECO:0007669"/>
    <property type="project" value="InterPro"/>
</dbReference>
<keyword evidence="6" id="KW-0812">Transmembrane</keyword>
<evidence type="ECO:0000256" key="2">
    <source>
        <dbReference type="ARBA" id="ARBA00012438"/>
    </source>
</evidence>
<dbReference type="InterPro" id="IPR036097">
    <property type="entry name" value="HisK_dim/P_sf"/>
</dbReference>
<dbReference type="SMART" id="SM00388">
    <property type="entry name" value="HisKA"/>
    <property type="match status" value="1"/>
</dbReference>
<evidence type="ECO:0000313" key="8">
    <source>
        <dbReference type="EMBL" id="QBE99667.1"/>
    </source>
</evidence>
<protein>
    <recommendedName>
        <fullName evidence="2">histidine kinase</fullName>
        <ecNumber evidence="2">2.7.13.3</ecNumber>
    </recommendedName>
</protein>
<dbReference type="Pfam" id="PF02518">
    <property type="entry name" value="HATPase_c"/>
    <property type="match status" value="1"/>
</dbReference>
<dbReference type="Pfam" id="PF00512">
    <property type="entry name" value="HisKA"/>
    <property type="match status" value="1"/>
</dbReference>
<keyword evidence="3 8" id="KW-0808">Transferase</keyword>
<dbReference type="Gene3D" id="3.30.565.10">
    <property type="entry name" value="Histidine kinase-like ATPase, C-terminal domain"/>
    <property type="match status" value="1"/>
</dbReference>
<dbReference type="CDD" id="cd00082">
    <property type="entry name" value="HisKA"/>
    <property type="match status" value="1"/>
</dbReference>
<feature type="transmembrane region" description="Helical" evidence="6">
    <location>
        <begin position="163"/>
        <end position="183"/>
    </location>
</feature>
<comment type="catalytic activity">
    <reaction evidence="1">
        <text>ATP + protein L-histidine = ADP + protein N-phospho-L-histidine.</text>
        <dbReference type="EC" id="2.7.13.3"/>
    </reaction>
</comment>
<keyword evidence="4" id="KW-0418">Kinase</keyword>
<keyword evidence="6" id="KW-0472">Membrane</keyword>
<dbReference type="EMBL" id="CP035945">
    <property type="protein sequence ID" value="QBE99667.1"/>
    <property type="molecule type" value="Genomic_DNA"/>
</dbReference>
<dbReference type="AlphaFoldDB" id="A0A4P6M7Y9"/>
<dbReference type="PANTHER" id="PTHR43711">
    <property type="entry name" value="TWO-COMPONENT HISTIDINE KINASE"/>
    <property type="match status" value="1"/>
</dbReference>
<evidence type="ECO:0000256" key="6">
    <source>
        <dbReference type="SAM" id="Phobius"/>
    </source>
</evidence>
<evidence type="ECO:0000259" key="7">
    <source>
        <dbReference type="PROSITE" id="PS50109"/>
    </source>
</evidence>
<dbReference type="EC" id="2.7.13.3" evidence="2"/>
<name>A0A4P6M7Y9_9FIRM</name>
<dbReference type="PROSITE" id="PS50109">
    <property type="entry name" value="HIS_KIN"/>
    <property type="match status" value="1"/>
</dbReference>
<feature type="transmembrane region" description="Helical" evidence="6">
    <location>
        <begin position="12"/>
        <end position="35"/>
    </location>
</feature>
<organism evidence="8 9">
    <name type="scientific">Blautia producta</name>
    <dbReference type="NCBI Taxonomy" id="33035"/>
    <lineage>
        <taxon>Bacteria</taxon>
        <taxon>Bacillati</taxon>
        <taxon>Bacillota</taxon>
        <taxon>Clostridia</taxon>
        <taxon>Lachnospirales</taxon>
        <taxon>Lachnospiraceae</taxon>
        <taxon>Blautia</taxon>
    </lineage>
</organism>
<dbReference type="SUPFAM" id="SSF47384">
    <property type="entry name" value="Homodimeric domain of signal transducing histidine kinase"/>
    <property type="match status" value="1"/>
</dbReference>
<evidence type="ECO:0000313" key="9">
    <source>
        <dbReference type="Proteomes" id="UP000289794"/>
    </source>
</evidence>